<name>A0A445DBN8_ARAHY</name>
<organism evidence="1 2">
    <name type="scientific">Arachis hypogaea</name>
    <name type="common">Peanut</name>
    <dbReference type="NCBI Taxonomy" id="3818"/>
    <lineage>
        <taxon>Eukaryota</taxon>
        <taxon>Viridiplantae</taxon>
        <taxon>Streptophyta</taxon>
        <taxon>Embryophyta</taxon>
        <taxon>Tracheophyta</taxon>
        <taxon>Spermatophyta</taxon>
        <taxon>Magnoliopsida</taxon>
        <taxon>eudicotyledons</taxon>
        <taxon>Gunneridae</taxon>
        <taxon>Pentapetalae</taxon>
        <taxon>rosids</taxon>
        <taxon>fabids</taxon>
        <taxon>Fabales</taxon>
        <taxon>Fabaceae</taxon>
        <taxon>Papilionoideae</taxon>
        <taxon>50 kb inversion clade</taxon>
        <taxon>dalbergioids sensu lato</taxon>
        <taxon>Dalbergieae</taxon>
        <taxon>Pterocarpus clade</taxon>
        <taxon>Arachis</taxon>
    </lineage>
</organism>
<accession>A0A445DBN8</accession>
<sequence>MIYGKSKMLSRNWYMCVGNRINLCYVTIKSFDSQSNPPGYESNPKGDFRVKSSHEYNKHMRVPIIKFQKHFSMYKQETGIE</sequence>
<dbReference type="EMBL" id="SDMP01000004">
    <property type="protein sequence ID" value="RYR60588.1"/>
    <property type="molecule type" value="Genomic_DNA"/>
</dbReference>
<dbReference type="Proteomes" id="UP000289738">
    <property type="component" value="Chromosome A04"/>
</dbReference>
<evidence type="ECO:0000313" key="2">
    <source>
        <dbReference type="Proteomes" id="UP000289738"/>
    </source>
</evidence>
<comment type="caution">
    <text evidence="1">The sequence shown here is derived from an EMBL/GenBank/DDBJ whole genome shotgun (WGS) entry which is preliminary data.</text>
</comment>
<reference evidence="1 2" key="1">
    <citation type="submission" date="2019-01" db="EMBL/GenBank/DDBJ databases">
        <title>Sequencing of cultivated peanut Arachis hypogaea provides insights into genome evolution and oil improvement.</title>
        <authorList>
            <person name="Chen X."/>
        </authorList>
    </citation>
    <scope>NUCLEOTIDE SEQUENCE [LARGE SCALE GENOMIC DNA]</scope>
    <source>
        <strain evidence="2">cv. Fuhuasheng</strain>
        <tissue evidence="1">Leaves</tissue>
    </source>
</reference>
<gene>
    <name evidence="1" type="ORF">Ahy_A04g017637</name>
</gene>
<protein>
    <submittedName>
        <fullName evidence="1">Uncharacterized protein</fullName>
    </submittedName>
</protein>
<evidence type="ECO:0000313" key="1">
    <source>
        <dbReference type="EMBL" id="RYR60588.1"/>
    </source>
</evidence>
<proteinExistence type="predicted"/>
<dbReference type="AlphaFoldDB" id="A0A445DBN8"/>
<keyword evidence="2" id="KW-1185">Reference proteome</keyword>